<evidence type="ECO:0000256" key="3">
    <source>
        <dbReference type="ARBA" id="ARBA00022630"/>
    </source>
</evidence>
<dbReference type="SUPFAM" id="SSF56645">
    <property type="entry name" value="Acyl-CoA dehydrogenase NM domain-like"/>
    <property type="match status" value="1"/>
</dbReference>
<comment type="cofactor">
    <cofactor evidence="1 5">
        <name>FAD</name>
        <dbReference type="ChEBI" id="CHEBI:57692"/>
    </cofactor>
</comment>
<dbReference type="AlphaFoldDB" id="A0A138ABP7"/>
<feature type="domain" description="Acyl-CoA dehydrogenase/oxidase N-terminal" evidence="8">
    <location>
        <begin position="29"/>
        <end position="139"/>
    </location>
</feature>
<evidence type="ECO:0000313" key="10">
    <source>
        <dbReference type="Proteomes" id="UP000070258"/>
    </source>
</evidence>
<feature type="domain" description="Acyl-CoA dehydrogenase/oxidase C-terminal" evidence="6">
    <location>
        <begin position="249"/>
        <end position="395"/>
    </location>
</feature>
<name>A0A138ABP7_9ACTN</name>
<dbReference type="Gene3D" id="1.10.540.10">
    <property type="entry name" value="Acyl-CoA dehydrogenase/oxidase, N-terminal domain"/>
    <property type="match status" value="1"/>
</dbReference>
<dbReference type="GO" id="GO:0006635">
    <property type="term" value="P:fatty acid beta-oxidation"/>
    <property type="evidence" value="ECO:0007669"/>
    <property type="project" value="InterPro"/>
</dbReference>
<comment type="caution">
    <text evidence="9">The sequence shown here is derived from an EMBL/GenBank/DDBJ whole genome shotgun (WGS) entry which is preliminary data.</text>
</comment>
<proteinExistence type="inferred from homology"/>
<sequence length="402" mass="44150">MSDRLTADLAEGIARARDTDYLNMNALLTEDERVLLAKVRVFGDRELLPIVNDYWERGEFPHEILPKLAALNIVGDTMSGYGTTPMSAVGQGLVSYELGRLDGSIGTFMGVHVGLAMQSIYQLGSEEQRQRWLPPMAALEKVGAFALTEPDHGSDSVALESTATLDGDTWILNGRKRWPGNATWCDVIVVFARDTADGTVKGFVVEKDDPGYSATKIDGKVSLRMVQNADIVLDEVRVPDDRRLVHCNGFPDVAKVLMGTRNMVAWSSAGHAVAAYEIALTYAQRRIQFGQPIAQRQLIQSQLVQMLADVTAMQLYCIRLGRLLDEGEVTDTMAALAKYYCSVKARDVCRQARDILGGNGITLEFHVMRHLCDMEALVTYEGTAEIQSLIVGREVTGSGAFV</sequence>
<dbReference type="Pfam" id="PF00441">
    <property type="entry name" value="Acyl-CoA_dh_1"/>
    <property type="match status" value="1"/>
</dbReference>
<reference evidence="10" key="1">
    <citation type="submission" date="2016-02" db="EMBL/GenBank/DDBJ databases">
        <authorList>
            <person name="Wen L."/>
            <person name="He K."/>
            <person name="Yang H."/>
        </authorList>
    </citation>
    <scope>NUCLEOTIDE SEQUENCE [LARGE SCALE GENOMIC DNA]</scope>
    <source>
        <strain evidence="10">JCM 15929</strain>
    </source>
</reference>
<gene>
    <name evidence="9" type="ORF">AXK60_09400</name>
</gene>
<dbReference type="OrthoDB" id="9770681at2"/>
<dbReference type="EMBL" id="LSRF01000055">
    <property type="protein sequence ID" value="KXP07830.1"/>
    <property type="molecule type" value="Genomic_DNA"/>
</dbReference>
<protein>
    <submittedName>
        <fullName evidence="9">Acyl-CoA dehydrogenase</fullName>
    </submittedName>
</protein>
<dbReference type="InterPro" id="IPR045008">
    <property type="entry name" value="ACX4-like"/>
</dbReference>
<dbReference type="Gene3D" id="1.20.140.10">
    <property type="entry name" value="Butyryl-CoA Dehydrogenase, subunit A, domain 3"/>
    <property type="match status" value="1"/>
</dbReference>
<dbReference type="GO" id="GO:0003995">
    <property type="term" value="F:acyl-CoA dehydrogenase activity"/>
    <property type="evidence" value="ECO:0007669"/>
    <property type="project" value="InterPro"/>
</dbReference>
<dbReference type="InterPro" id="IPR013786">
    <property type="entry name" value="AcylCoA_DH/ox_N"/>
</dbReference>
<dbReference type="PANTHER" id="PTHR43188">
    <property type="entry name" value="ACYL-COENZYME A OXIDASE"/>
    <property type="match status" value="1"/>
</dbReference>
<dbReference type="Gene3D" id="2.40.110.10">
    <property type="entry name" value="Butyryl-CoA Dehydrogenase, subunit A, domain 2"/>
    <property type="match status" value="1"/>
</dbReference>
<comment type="similarity">
    <text evidence="2 5">Belongs to the acyl-CoA dehydrogenase family.</text>
</comment>
<evidence type="ECO:0000259" key="8">
    <source>
        <dbReference type="Pfam" id="PF02771"/>
    </source>
</evidence>
<keyword evidence="3 5" id="KW-0285">Flavoprotein</keyword>
<dbReference type="Pfam" id="PF02771">
    <property type="entry name" value="Acyl-CoA_dh_N"/>
    <property type="match status" value="1"/>
</dbReference>
<dbReference type="SUPFAM" id="SSF47203">
    <property type="entry name" value="Acyl-CoA dehydrogenase C-terminal domain-like"/>
    <property type="match status" value="1"/>
</dbReference>
<dbReference type="PROSITE" id="PS00073">
    <property type="entry name" value="ACYL_COA_DH_2"/>
    <property type="match status" value="1"/>
</dbReference>
<organism evidence="9 10">
    <name type="scientific">Tsukamurella pseudospumae</name>
    <dbReference type="NCBI Taxonomy" id="239498"/>
    <lineage>
        <taxon>Bacteria</taxon>
        <taxon>Bacillati</taxon>
        <taxon>Actinomycetota</taxon>
        <taxon>Actinomycetes</taxon>
        <taxon>Mycobacteriales</taxon>
        <taxon>Tsukamurellaceae</taxon>
        <taxon>Tsukamurella</taxon>
    </lineage>
</organism>
<evidence type="ECO:0000256" key="5">
    <source>
        <dbReference type="RuleBase" id="RU362125"/>
    </source>
</evidence>
<dbReference type="GO" id="GO:0050660">
    <property type="term" value="F:flavin adenine dinucleotide binding"/>
    <property type="evidence" value="ECO:0007669"/>
    <property type="project" value="InterPro"/>
</dbReference>
<dbReference type="InterPro" id="IPR009075">
    <property type="entry name" value="AcylCo_DH/oxidase_C"/>
</dbReference>
<dbReference type="InterPro" id="IPR006089">
    <property type="entry name" value="Acyl-CoA_DH_CS"/>
</dbReference>
<evidence type="ECO:0000256" key="1">
    <source>
        <dbReference type="ARBA" id="ARBA00001974"/>
    </source>
</evidence>
<keyword evidence="4 5" id="KW-0274">FAD</keyword>
<evidence type="ECO:0000313" key="9">
    <source>
        <dbReference type="EMBL" id="KXP07830.1"/>
    </source>
</evidence>
<dbReference type="InterPro" id="IPR037069">
    <property type="entry name" value="AcylCoA_DH/ox_N_sf"/>
</dbReference>
<dbReference type="InterPro" id="IPR046373">
    <property type="entry name" value="Acyl-CoA_Oxase/DH_mid-dom_sf"/>
</dbReference>
<dbReference type="InterPro" id="IPR009100">
    <property type="entry name" value="AcylCoA_DH/oxidase_NM_dom_sf"/>
</dbReference>
<keyword evidence="5" id="KW-0560">Oxidoreductase</keyword>
<dbReference type="InterPro" id="IPR006091">
    <property type="entry name" value="Acyl-CoA_Oxase/DH_mid-dom"/>
</dbReference>
<evidence type="ECO:0000259" key="7">
    <source>
        <dbReference type="Pfam" id="PF02770"/>
    </source>
</evidence>
<dbReference type="STRING" id="239498.AXK60_09400"/>
<feature type="domain" description="Acyl-CoA oxidase/dehydrogenase middle" evidence="7">
    <location>
        <begin position="144"/>
        <end position="236"/>
    </location>
</feature>
<dbReference type="RefSeq" id="WP_068571747.1">
    <property type="nucleotide sequence ID" value="NZ_LSRF01000055.1"/>
</dbReference>
<dbReference type="InterPro" id="IPR036250">
    <property type="entry name" value="AcylCo_DH-like_C"/>
</dbReference>
<evidence type="ECO:0000256" key="2">
    <source>
        <dbReference type="ARBA" id="ARBA00009347"/>
    </source>
</evidence>
<dbReference type="Proteomes" id="UP000070258">
    <property type="component" value="Unassembled WGS sequence"/>
</dbReference>
<dbReference type="PANTHER" id="PTHR43188:SF1">
    <property type="entry name" value="ACYL-COA DEHYDROGENASE"/>
    <property type="match status" value="1"/>
</dbReference>
<evidence type="ECO:0000256" key="4">
    <source>
        <dbReference type="ARBA" id="ARBA00022827"/>
    </source>
</evidence>
<evidence type="ECO:0000259" key="6">
    <source>
        <dbReference type="Pfam" id="PF00441"/>
    </source>
</evidence>
<dbReference type="Pfam" id="PF02770">
    <property type="entry name" value="Acyl-CoA_dh_M"/>
    <property type="match status" value="1"/>
</dbReference>
<accession>A0A138ABP7</accession>